<dbReference type="EMBL" id="LT598496">
    <property type="protein sequence ID" value="SBV24759.1"/>
    <property type="molecule type" value="Genomic_DNA"/>
</dbReference>
<protein>
    <submittedName>
        <fullName evidence="2">Uncharacterized protein</fullName>
    </submittedName>
</protein>
<feature type="chain" id="PRO_5008678390" evidence="1">
    <location>
        <begin position="24"/>
        <end position="118"/>
    </location>
</feature>
<dbReference type="AlphaFoldDB" id="A0A1C3MWQ2"/>
<dbReference type="RefSeq" id="WP_091587601.1">
    <property type="nucleotide sequence ID" value="NZ_JBHRWG010000002.1"/>
</dbReference>
<name>A0A1C3MWQ2_9ACTN</name>
<accession>A0A1C3MWQ2</accession>
<dbReference type="OrthoDB" id="8481162at2"/>
<proteinExistence type="predicted"/>
<evidence type="ECO:0000313" key="3">
    <source>
        <dbReference type="Proteomes" id="UP000199393"/>
    </source>
</evidence>
<keyword evidence="1" id="KW-0732">Signal</keyword>
<dbReference type="Proteomes" id="UP000199393">
    <property type="component" value="Chromosome I"/>
</dbReference>
<evidence type="ECO:0000313" key="2">
    <source>
        <dbReference type="EMBL" id="SBV24759.1"/>
    </source>
</evidence>
<gene>
    <name evidence="2" type="ORF">GA0070620_0198</name>
</gene>
<organism evidence="2 3">
    <name type="scientific">Micromonospora krabiensis</name>
    <dbReference type="NCBI Taxonomy" id="307121"/>
    <lineage>
        <taxon>Bacteria</taxon>
        <taxon>Bacillati</taxon>
        <taxon>Actinomycetota</taxon>
        <taxon>Actinomycetes</taxon>
        <taxon>Micromonosporales</taxon>
        <taxon>Micromonosporaceae</taxon>
        <taxon>Micromonospora</taxon>
    </lineage>
</organism>
<evidence type="ECO:0000256" key="1">
    <source>
        <dbReference type="SAM" id="SignalP"/>
    </source>
</evidence>
<keyword evidence="3" id="KW-1185">Reference proteome</keyword>
<feature type="signal peptide" evidence="1">
    <location>
        <begin position="1"/>
        <end position="23"/>
    </location>
</feature>
<sequence length="118" mass="12246">MAAGATIGFVALGIALTPSVASASASAVMADCQAASAALRYRFYQSDGSIGSRTYDCSGDKSLNSRGYDLRAGGWSGIIYGTSGPITFFCDGETLPLNGQRVTGIWMKPGPEPYEQCS</sequence>
<reference evidence="3" key="1">
    <citation type="submission" date="2016-06" db="EMBL/GenBank/DDBJ databases">
        <authorList>
            <person name="Varghese N."/>
        </authorList>
    </citation>
    <scope>NUCLEOTIDE SEQUENCE [LARGE SCALE GENOMIC DNA]</scope>
    <source>
        <strain evidence="3">DSM 45344</strain>
    </source>
</reference>